<dbReference type="RefSeq" id="WP_016550742.1">
    <property type="nucleotide sequence ID" value="NZ_AKWZ02000010.1"/>
</dbReference>
<sequence length="125" mass="14297">MMRISRYLRWQTVPIVLLLILLLGCPDASELDKNTKRVRDREGVLSKKTKSSVRNEYILRLRKGTASERIKGLLPGFKIISIEKISEDTFHIVYESDPGIELLQSAGKKSGFVESVEPNQIYKTF</sequence>
<protein>
    <recommendedName>
        <fullName evidence="3">Lipoprotein</fullName>
    </recommendedName>
</protein>
<dbReference type="OrthoDB" id="331601at2"/>
<dbReference type="PROSITE" id="PS51257">
    <property type="entry name" value="PROKAR_LIPOPROTEIN"/>
    <property type="match status" value="1"/>
</dbReference>
<evidence type="ECO:0000313" key="1">
    <source>
        <dbReference type="EMBL" id="EPG74286.1"/>
    </source>
</evidence>
<name>S3UV58_9LEPT</name>
<keyword evidence="2" id="KW-1185">Reference proteome</keyword>
<evidence type="ECO:0008006" key="3">
    <source>
        <dbReference type="Google" id="ProtNLM"/>
    </source>
</evidence>
<evidence type="ECO:0000313" key="2">
    <source>
        <dbReference type="Proteomes" id="UP000014540"/>
    </source>
</evidence>
<proteinExistence type="predicted"/>
<accession>S3UV58</accession>
<organism evidence="1 2">
    <name type="scientific">Leptospira fainei serovar Hurstbridge str. BUT 6</name>
    <dbReference type="NCBI Taxonomy" id="1193011"/>
    <lineage>
        <taxon>Bacteria</taxon>
        <taxon>Pseudomonadati</taxon>
        <taxon>Spirochaetota</taxon>
        <taxon>Spirochaetia</taxon>
        <taxon>Leptospirales</taxon>
        <taxon>Leptospiraceae</taxon>
        <taxon>Leptospira</taxon>
    </lineage>
</organism>
<comment type="caution">
    <text evidence="1">The sequence shown here is derived from an EMBL/GenBank/DDBJ whole genome shotgun (WGS) entry which is preliminary data.</text>
</comment>
<dbReference type="Proteomes" id="UP000014540">
    <property type="component" value="Unassembled WGS sequence"/>
</dbReference>
<dbReference type="AlphaFoldDB" id="S3UV58"/>
<gene>
    <name evidence="1" type="ORF">LEP1GSC058_3478</name>
</gene>
<reference evidence="1" key="1">
    <citation type="submission" date="2013-04" db="EMBL/GenBank/DDBJ databases">
        <authorList>
            <person name="Harkins D.M."/>
            <person name="Durkin A.S."/>
            <person name="Selengut J.D."/>
            <person name="Sanka R."/>
            <person name="DePew J."/>
            <person name="Purushe J."/>
            <person name="Ahmed A."/>
            <person name="van der Linden H."/>
            <person name="Goris M.G.A."/>
            <person name="Hartskeerl R.A."/>
            <person name="Vinetz J.M."/>
            <person name="Sutton G.G."/>
            <person name="Nelson W.C."/>
            <person name="Fouts D.E."/>
        </authorList>
    </citation>
    <scope>NUCLEOTIDE SEQUENCE [LARGE SCALE GENOMIC DNA]</scope>
    <source>
        <strain evidence="1">BUT 6</strain>
    </source>
</reference>
<dbReference type="EMBL" id="AKWZ02000010">
    <property type="protein sequence ID" value="EPG74286.1"/>
    <property type="molecule type" value="Genomic_DNA"/>
</dbReference>